<feature type="domain" description="EGF-like" evidence="9">
    <location>
        <begin position="1"/>
        <end position="30"/>
    </location>
</feature>
<keyword evidence="4 6" id="KW-1015">Disulfide bond</keyword>
<feature type="transmembrane region" description="Helical" evidence="8">
    <location>
        <begin position="112"/>
        <end position="137"/>
    </location>
</feature>
<dbReference type="AlphaFoldDB" id="A0A8B7ZHQ4"/>
<dbReference type="PROSITE" id="PS50026">
    <property type="entry name" value="EGF_3"/>
    <property type="match status" value="1"/>
</dbReference>
<dbReference type="FunFam" id="2.10.25.10:FF:000122">
    <property type="entry name" value="Protein crumbs homolog 2"/>
    <property type="match status" value="1"/>
</dbReference>
<accession>A0A8B7ZHQ4</accession>
<sequence>MPCQNGGVCIDGNNSFTCVCSSGFKGEFCQIDTRPRPQTTILPTTEMATNAGMSTPQTQTTTTVKIPQPSQKTTTIKVQPSTYSTVKYGTVSTPGKLPQTGEQGGKMEEPTMIAVIAVSSVVFIAVLGALVWLLVYFKKRSWRPRYHERGVSMENVSTAESIHGKWTSTVDIPGSIPGSKSELPPVEEIALPKKTENIYVTSPTVGLVNTGYNIDNMY</sequence>
<dbReference type="OrthoDB" id="283575at2759"/>
<proteinExistence type="predicted"/>
<gene>
    <name evidence="11" type="primary">LOC110987070</name>
</gene>
<dbReference type="GeneID" id="110987070"/>
<evidence type="ECO:0000256" key="3">
    <source>
        <dbReference type="ARBA" id="ARBA00022737"/>
    </source>
</evidence>
<keyword evidence="8" id="KW-0812">Transmembrane</keyword>
<dbReference type="Proteomes" id="UP000694845">
    <property type="component" value="Unplaced"/>
</dbReference>
<protein>
    <submittedName>
        <fullName evidence="11">Protein delta homolog 2-like</fullName>
    </submittedName>
</protein>
<keyword evidence="10" id="KW-1185">Reference proteome</keyword>
<dbReference type="SMART" id="SM00179">
    <property type="entry name" value="EGF_CA"/>
    <property type="match status" value="1"/>
</dbReference>
<dbReference type="Pfam" id="PF00008">
    <property type="entry name" value="EGF"/>
    <property type="match status" value="1"/>
</dbReference>
<keyword evidence="5" id="KW-0325">Glycoprotein</keyword>
<evidence type="ECO:0000256" key="2">
    <source>
        <dbReference type="ARBA" id="ARBA00022729"/>
    </source>
</evidence>
<evidence type="ECO:0000256" key="5">
    <source>
        <dbReference type="ARBA" id="ARBA00023180"/>
    </source>
</evidence>
<dbReference type="PROSITE" id="PS00022">
    <property type="entry name" value="EGF_1"/>
    <property type="match status" value="1"/>
</dbReference>
<evidence type="ECO:0000256" key="1">
    <source>
        <dbReference type="ARBA" id="ARBA00022536"/>
    </source>
</evidence>
<comment type="caution">
    <text evidence="6">Lacks conserved residue(s) required for the propagation of feature annotation.</text>
</comment>
<dbReference type="CDD" id="cd00054">
    <property type="entry name" value="EGF_CA"/>
    <property type="match status" value="1"/>
</dbReference>
<evidence type="ECO:0000313" key="11">
    <source>
        <dbReference type="RefSeq" id="XP_022105183.1"/>
    </source>
</evidence>
<keyword evidence="8" id="KW-1133">Transmembrane helix</keyword>
<dbReference type="RefSeq" id="XP_022105183.1">
    <property type="nucleotide sequence ID" value="XM_022249491.1"/>
</dbReference>
<feature type="disulfide bond" evidence="6">
    <location>
        <begin position="20"/>
        <end position="29"/>
    </location>
</feature>
<keyword evidence="8" id="KW-0472">Membrane</keyword>
<evidence type="ECO:0000256" key="7">
    <source>
        <dbReference type="SAM" id="MobiDB-lite"/>
    </source>
</evidence>
<dbReference type="GO" id="GO:0005509">
    <property type="term" value="F:calcium ion binding"/>
    <property type="evidence" value="ECO:0007669"/>
    <property type="project" value="InterPro"/>
</dbReference>
<evidence type="ECO:0000256" key="8">
    <source>
        <dbReference type="SAM" id="Phobius"/>
    </source>
</evidence>
<dbReference type="Gene3D" id="2.10.25.10">
    <property type="entry name" value="Laminin"/>
    <property type="match status" value="1"/>
</dbReference>
<dbReference type="InterPro" id="IPR000152">
    <property type="entry name" value="EGF-type_Asp/Asn_hydroxyl_site"/>
</dbReference>
<dbReference type="PROSITE" id="PS00010">
    <property type="entry name" value="ASX_HYDROXYL"/>
    <property type="match status" value="1"/>
</dbReference>
<feature type="compositionally biased region" description="Polar residues" evidence="7">
    <location>
        <begin position="44"/>
        <end position="54"/>
    </location>
</feature>
<evidence type="ECO:0000256" key="6">
    <source>
        <dbReference type="PROSITE-ProRule" id="PRU00076"/>
    </source>
</evidence>
<dbReference type="InterPro" id="IPR001881">
    <property type="entry name" value="EGF-like_Ca-bd_dom"/>
</dbReference>
<dbReference type="InterPro" id="IPR000742">
    <property type="entry name" value="EGF"/>
</dbReference>
<feature type="region of interest" description="Disordered" evidence="7">
    <location>
        <begin position="44"/>
        <end position="74"/>
    </location>
</feature>
<dbReference type="KEGG" id="aplc:110987070"/>
<dbReference type="SUPFAM" id="SSF57196">
    <property type="entry name" value="EGF/Laminin"/>
    <property type="match status" value="1"/>
</dbReference>
<keyword evidence="3" id="KW-0677">Repeat</keyword>
<evidence type="ECO:0000259" key="9">
    <source>
        <dbReference type="PROSITE" id="PS50026"/>
    </source>
</evidence>
<evidence type="ECO:0000313" key="10">
    <source>
        <dbReference type="Proteomes" id="UP000694845"/>
    </source>
</evidence>
<name>A0A8B7ZHQ4_ACAPL</name>
<evidence type="ECO:0000256" key="4">
    <source>
        <dbReference type="ARBA" id="ARBA00023157"/>
    </source>
</evidence>
<dbReference type="PROSITE" id="PS01186">
    <property type="entry name" value="EGF_2"/>
    <property type="match status" value="1"/>
</dbReference>
<keyword evidence="1 6" id="KW-0245">EGF-like domain</keyword>
<feature type="compositionally biased region" description="Polar residues" evidence="7">
    <location>
        <begin position="64"/>
        <end position="74"/>
    </location>
</feature>
<keyword evidence="2" id="KW-0732">Signal</keyword>
<organism evidence="10 11">
    <name type="scientific">Acanthaster planci</name>
    <name type="common">Crown-of-thorns starfish</name>
    <dbReference type="NCBI Taxonomy" id="133434"/>
    <lineage>
        <taxon>Eukaryota</taxon>
        <taxon>Metazoa</taxon>
        <taxon>Echinodermata</taxon>
        <taxon>Eleutherozoa</taxon>
        <taxon>Asterozoa</taxon>
        <taxon>Asteroidea</taxon>
        <taxon>Valvatacea</taxon>
        <taxon>Valvatida</taxon>
        <taxon>Acanthasteridae</taxon>
        <taxon>Acanthaster</taxon>
    </lineage>
</organism>
<reference evidence="11" key="1">
    <citation type="submission" date="2025-08" db="UniProtKB">
        <authorList>
            <consortium name="RefSeq"/>
        </authorList>
    </citation>
    <scope>IDENTIFICATION</scope>
</reference>